<proteinExistence type="inferred from homology"/>
<evidence type="ECO:0000259" key="12">
    <source>
        <dbReference type="Pfam" id="PF03416"/>
    </source>
</evidence>
<evidence type="ECO:0000256" key="2">
    <source>
        <dbReference type="ARBA" id="ARBA00010958"/>
    </source>
</evidence>
<name>A0AAD1UI73_EUPCR</name>
<dbReference type="InterPro" id="IPR038765">
    <property type="entry name" value="Papain-like_cys_pep_sf"/>
</dbReference>
<dbReference type="GO" id="GO:0015031">
    <property type="term" value="P:protein transport"/>
    <property type="evidence" value="ECO:0007669"/>
    <property type="project" value="UniProtKB-KW"/>
</dbReference>
<dbReference type="InterPro" id="IPR046792">
    <property type="entry name" value="Peptidase_C54_cat"/>
</dbReference>
<sequence>MEKTEPTNEGDILLEAAQKRQTRGRRTKGCSNGILNCLRASARTFTELNKRIDFSQDVVFCKDQTLKLDDKEAFTNVLKKFPWISYRSDFKEINGFTSDSGWGCMIRTGQMMIAYTLVQIKLEEYKTPESDSVHEKVLHAIIPMFFDNQMEFDAPFSIQNIIQIGEKMYNKAAGLWYGANSVSHCLKECHDRYNTKFNSDLEIKIFNEGIVYEDEITKVLEENKRLLVIIPQRLGLKKVDPAYFPQIKELLGCKLSMGILGGRDTSARFIIGHQEDTLITLDPHYDQCTVDTLDEGGLATYVTEYSRNFSIYDLDTTVAFCFLISSTMDKEFLNAKISTMKVKYKDDNILIMLESKKTLEDNIHNDIESF</sequence>
<comment type="subcellular location">
    <subcellularLocation>
        <location evidence="1 11">Cytoplasm</location>
    </subcellularLocation>
</comment>
<evidence type="ECO:0000256" key="3">
    <source>
        <dbReference type="ARBA" id="ARBA00022448"/>
    </source>
</evidence>
<keyword evidence="4 11" id="KW-0963">Cytoplasm</keyword>
<dbReference type="GO" id="GO:0035973">
    <property type="term" value="P:aggrephagy"/>
    <property type="evidence" value="ECO:0007669"/>
    <property type="project" value="TreeGrafter"/>
</dbReference>
<dbReference type="EMBL" id="CAMPGE010011032">
    <property type="protein sequence ID" value="CAI2369876.1"/>
    <property type="molecule type" value="Genomic_DNA"/>
</dbReference>
<comment type="similarity">
    <text evidence="2 11">Belongs to the peptidase C54 family.</text>
</comment>
<keyword evidence="14" id="KW-1185">Reference proteome</keyword>
<comment type="caution">
    <text evidence="13">The sequence shown here is derived from an EMBL/GenBank/DDBJ whole genome shotgun (WGS) entry which is preliminary data.</text>
</comment>
<dbReference type="PANTHER" id="PTHR22624">
    <property type="entry name" value="CYSTEINE PROTEASE ATG4"/>
    <property type="match status" value="1"/>
</dbReference>
<evidence type="ECO:0000256" key="8">
    <source>
        <dbReference type="ARBA" id="ARBA00022927"/>
    </source>
</evidence>
<evidence type="ECO:0000256" key="10">
    <source>
        <dbReference type="ARBA" id="ARBA00029362"/>
    </source>
</evidence>
<keyword evidence="6 11" id="KW-0378">Hydrolase</keyword>
<dbReference type="EC" id="3.4.22.-" evidence="11"/>
<evidence type="ECO:0000256" key="1">
    <source>
        <dbReference type="ARBA" id="ARBA00004496"/>
    </source>
</evidence>
<reference evidence="13" key="1">
    <citation type="submission" date="2023-07" db="EMBL/GenBank/DDBJ databases">
        <authorList>
            <consortium name="AG Swart"/>
            <person name="Singh M."/>
            <person name="Singh A."/>
            <person name="Seah K."/>
            <person name="Emmerich C."/>
        </authorList>
    </citation>
    <scope>NUCLEOTIDE SEQUENCE</scope>
    <source>
        <strain evidence="13">DP1</strain>
    </source>
</reference>
<accession>A0AAD1UI73</accession>
<gene>
    <name evidence="13" type="ORF">ECRASSUSDP1_LOCUS11180</name>
</gene>
<dbReference type="GO" id="GO:0000045">
    <property type="term" value="P:autophagosome assembly"/>
    <property type="evidence" value="ECO:0007669"/>
    <property type="project" value="TreeGrafter"/>
</dbReference>
<dbReference type="GO" id="GO:0019786">
    <property type="term" value="F:protein-phosphatidylethanolamide deconjugating activity"/>
    <property type="evidence" value="ECO:0007669"/>
    <property type="project" value="InterPro"/>
</dbReference>
<comment type="catalytic activity">
    <reaction evidence="10">
        <text>[protein]-C-terminal L-amino acid-glycyl-phosphatidylethanolamide + H2O = [protein]-C-terminal L-amino acid-glycine + a 1,2-diacyl-sn-glycero-3-phosphoethanolamine</text>
        <dbReference type="Rhea" id="RHEA:67548"/>
        <dbReference type="Rhea" id="RHEA-COMP:17323"/>
        <dbReference type="Rhea" id="RHEA-COMP:17324"/>
        <dbReference type="ChEBI" id="CHEBI:15377"/>
        <dbReference type="ChEBI" id="CHEBI:64612"/>
        <dbReference type="ChEBI" id="CHEBI:172940"/>
        <dbReference type="ChEBI" id="CHEBI:172941"/>
    </reaction>
    <physiologicalReaction direction="left-to-right" evidence="10">
        <dbReference type="Rhea" id="RHEA:67549"/>
    </physiologicalReaction>
</comment>
<dbReference type="GO" id="GO:0016485">
    <property type="term" value="P:protein processing"/>
    <property type="evidence" value="ECO:0007669"/>
    <property type="project" value="TreeGrafter"/>
</dbReference>
<keyword evidence="3" id="KW-0813">Transport</keyword>
<protein>
    <recommendedName>
        <fullName evidence="11">Cysteine protease</fullName>
        <ecNumber evidence="11">3.4.22.-</ecNumber>
    </recommendedName>
</protein>
<keyword evidence="7" id="KW-0788">Thiol protease</keyword>
<evidence type="ECO:0000313" key="13">
    <source>
        <dbReference type="EMBL" id="CAI2369876.1"/>
    </source>
</evidence>
<evidence type="ECO:0000256" key="4">
    <source>
        <dbReference type="ARBA" id="ARBA00022490"/>
    </source>
</evidence>
<evidence type="ECO:0000256" key="6">
    <source>
        <dbReference type="ARBA" id="ARBA00022801"/>
    </source>
</evidence>
<dbReference type="GO" id="GO:0004197">
    <property type="term" value="F:cysteine-type endopeptidase activity"/>
    <property type="evidence" value="ECO:0007669"/>
    <property type="project" value="TreeGrafter"/>
</dbReference>
<dbReference type="AlphaFoldDB" id="A0AAD1UI73"/>
<keyword evidence="8 11" id="KW-0653">Protein transport</keyword>
<dbReference type="GO" id="GO:0000423">
    <property type="term" value="P:mitophagy"/>
    <property type="evidence" value="ECO:0007669"/>
    <property type="project" value="TreeGrafter"/>
</dbReference>
<evidence type="ECO:0000256" key="9">
    <source>
        <dbReference type="ARBA" id="ARBA00023006"/>
    </source>
</evidence>
<evidence type="ECO:0000256" key="11">
    <source>
        <dbReference type="RuleBase" id="RU363115"/>
    </source>
</evidence>
<dbReference type="SUPFAM" id="SSF54001">
    <property type="entry name" value="Cysteine proteinases"/>
    <property type="match status" value="1"/>
</dbReference>
<dbReference type="PANTHER" id="PTHR22624:SF49">
    <property type="entry name" value="CYSTEINE PROTEASE"/>
    <property type="match status" value="1"/>
</dbReference>
<comment type="function">
    <text evidence="11">Cysteine protease that plays a key role in autophagy by mediating both proteolytic activation and delipidation of ATG8 family proteins.</text>
</comment>
<dbReference type="GO" id="GO:0034727">
    <property type="term" value="P:piecemeal microautophagy of the nucleus"/>
    <property type="evidence" value="ECO:0007669"/>
    <property type="project" value="TreeGrafter"/>
</dbReference>
<organism evidence="13 14">
    <name type="scientific">Euplotes crassus</name>
    <dbReference type="NCBI Taxonomy" id="5936"/>
    <lineage>
        <taxon>Eukaryota</taxon>
        <taxon>Sar</taxon>
        <taxon>Alveolata</taxon>
        <taxon>Ciliophora</taxon>
        <taxon>Intramacronucleata</taxon>
        <taxon>Spirotrichea</taxon>
        <taxon>Hypotrichia</taxon>
        <taxon>Euplotida</taxon>
        <taxon>Euplotidae</taxon>
        <taxon>Moneuplotes</taxon>
    </lineage>
</organism>
<evidence type="ECO:0000256" key="7">
    <source>
        <dbReference type="ARBA" id="ARBA00022807"/>
    </source>
</evidence>
<dbReference type="Proteomes" id="UP001295684">
    <property type="component" value="Unassembled WGS sequence"/>
</dbReference>
<keyword evidence="5 11" id="KW-0645">Protease</keyword>
<evidence type="ECO:0000313" key="14">
    <source>
        <dbReference type="Proteomes" id="UP001295684"/>
    </source>
</evidence>
<dbReference type="GO" id="GO:0005737">
    <property type="term" value="C:cytoplasm"/>
    <property type="evidence" value="ECO:0007669"/>
    <property type="project" value="UniProtKB-SubCell"/>
</dbReference>
<keyword evidence="9 11" id="KW-0072">Autophagy</keyword>
<evidence type="ECO:0000256" key="5">
    <source>
        <dbReference type="ARBA" id="ARBA00022670"/>
    </source>
</evidence>
<feature type="domain" description="Peptidase C54 catalytic" evidence="12">
    <location>
        <begin position="72"/>
        <end position="329"/>
    </location>
</feature>
<dbReference type="Pfam" id="PF03416">
    <property type="entry name" value="Peptidase_C54"/>
    <property type="match status" value="1"/>
</dbReference>
<dbReference type="InterPro" id="IPR005078">
    <property type="entry name" value="Peptidase_C54"/>
</dbReference>